<dbReference type="InterPro" id="IPR018253">
    <property type="entry name" value="DnaJ_domain_CS"/>
</dbReference>
<dbReference type="CTD" id="9949626"/>
<dbReference type="Gene3D" id="1.10.287.110">
    <property type="entry name" value="DnaJ domain"/>
    <property type="match status" value="1"/>
</dbReference>
<proteinExistence type="predicted"/>
<feature type="region of interest" description="Disordered" evidence="2">
    <location>
        <begin position="1"/>
        <end position="25"/>
    </location>
</feature>
<dbReference type="EMBL" id="JH712246">
    <property type="protein sequence ID" value="EFO16342.1"/>
    <property type="molecule type" value="Genomic_DNA"/>
</dbReference>
<dbReference type="GO" id="GO:0030544">
    <property type="term" value="F:Hsp70 protein binding"/>
    <property type="evidence" value="ECO:0007669"/>
    <property type="project" value="InterPro"/>
</dbReference>
<dbReference type="GeneID" id="9949626"/>
<dbReference type="InterPro" id="IPR043183">
    <property type="entry name" value="DNJB2/6-like"/>
</dbReference>
<dbReference type="PRINTS" id="PR00625">
    <property type="entry name" value="JDOMAIN"/>
</dbReference>
<evidence type="ECO:0000313" key="5">
    <source>
        <dbReference type="Proteomes" id="UP000095285"/>
    </source>
</evidence>
<evidence type="ECO:0000313" key="6">
    <source>
        <dbReference type="WBParaSite" id="EN70_3468"/>
    </source>
</evidence>
<dbReference type="eggNOG" id="KOG0714">
    <property type="taxonomic scope" value="Eukaryota"/>
</dbReference>
<evidence type="ECO:0000256" key="1">
    <source>
        <dbReference type="ARBA" id="ARBA00023186"/>
    </source>
</evidence>
<reference evidence="4 5" key="1">
    <citation type="submission" date="2012-04" db="EMBL/GenBank/DDBJ databases">
        <title>The Genome Sequence of Loa loa.</title>
        <authorList>
            <consortium name="The Broad Institute Genome Sequencing Platform"/>
            <consortium name="Broad Institute Genome Sequencing Center for Infectious Disease"/>
            <person name="Nutman T.B."/>
            <person name="Fink D.L."/>
            <person name="Russ C."/>
            <person name="Young S."/>
            <person name="Zeng Q."/>
            <person name="Gargeya S."/>
            <person name="Alvarado L."/>
            <person name="Berlin A."/>
            <person name="Chapman S.B."/>
            <person name="Chen Z."/>
            <person name="Freedman E."/>
            <person name="Gellesch M."/>
            <person name="Goldberg J."/>
            <person name="Griggs A."/>
            <person name="Gujja S."/>
            <person name="Heilman E.R."/>
            <person name="Heiman D."/>
            <person name="Howarth C."/>
            <person name="Mehta T."/>
            <person name="Neiman D."/>
            <person name="Pearson M."/>
            <person name="Roberts A."/>
            <person name="Saif S."/>
            <person name="Shea T."/>
            <person name="Shenoy N."/>
            <person name="Sisk P."/>
            <person name="Stolte C."/>
            <person name="Sykes S."/>
            <person name="White J."/>
            <person name="Yandava C."/>
            <person name="Haas B."/>
            <person name="Henn M.R."/>
            <person name="Nusbaum C."/>
            <person name="Birren B."/>
        </authorList>
    </citation>
    <scope>NUCLEOTIDE SEQUENCE [LARGE SCALE GENOMIC DNA]</scope>
</reference>
<dbReference type="GO" id="GO:0051082">
    <property type="term" value="F:unfolded protein binding"/>
    <property type="evidence" value="ECO:0007669"/>
    <property type="project" value="InterPro"/>
</dbReference>
<accession>A0A1I7VK83</accession>
<dbReference type="CDD" id="cd06257">
    <property type="entry name" value="DnaJ"/>
    <property type="match status" value="1"/>
</dbReference>
<feature type="domain" description="J" evidence="3">
    <location>
        <begin position="32"/>
        <end position="98"/>
    </location>
</feature>
<evidence type="ECO:0000256" key="2">
    <source>
        <dbReference type="SAM" id="MobiDB-lite"/>
    </source>
</evidence>
<dbReference type="AlphaFoldDB" id="A0A1I7VK83"/>
<dbReference type="FunCoup" id="A0A1I7VK83">
    <property type="interactions" value="671"/>
</dbReference>
<accession>A0A1S0TM75</accession>
<feature type="region of interest" description="Disordered" evidence="2">
    <location>
        <begin position="87"/>
        <end position="108"/>
    </location>
</feature>
<feature type="compositionally biased region" description="Basic and acidic residues" evidence="2">
    <location>
        <begin position="87"/>
        <end position="98"/>
    </location>
</feature>
<name>A0A1I7VK83_LOALO</name>
<dbReference type="PANTHER" id="PTHR45168:SF3">
    <property type="entry name" value="DNAJ HEAT SHOCK PROTEIN FAMILY (HSP40) MEMBER B2"/>
    <property type="match status" value="1"/>
</dbReference>
<dbReference type="Pfam" id="PF00226">
    <property type="entry name" value="DnaJ"/>
    <property type="match status" value="1"/>
</dbReference>
<sequence>MCYEQTNSSMGLGTDTTPNSGHRNDLSSGSGCFYSVLGVSRNADDAAIRKAYRKLALQWHPDKNPNNNEVAEQKFKHITQAYEVLSDPKKRSSYDRSRLTNSQRHNKQSRDIFHHRFRSPFDIFEEFCGQKDLFDDFMMDGKPFSPFFFRTRSDSVDSLYRRAGSHRRRFADNFFPDDKRNSEFINENDCSFSSVIQFSSAEPGKNASSRKTTTSTKIIGGVKVVTKRVETEGKETIEVTENGVLKSRVINKNPVGEANV</sequence>
<dbReference type="OrthoDB" id="10250354at2759"/>
<evidence type="ECO:0000313" key="4">
    <source>
        <dbReference type="EMBL" id="EFO16342.1"/>
    </source>
</evidence>
<dbReference type="InterPro" id="IPR001623">
    <property type="entry name" value="DnaJ_domain"/>
</dbReference>
<dbReference type="SMART" id="SM00271">
    <property type="entry name" value="DnaJ"/>
    <property type="match status" value="1"/>
</dbReference>
<dbReference type="PANTHER" id="PTHR45168">
    <property type="entry name" value="DNAJ HOMOLOG SUBFAMILY B MEMBER 2"/>
    <property type="match status" value="1"/>
</dbReference>
<dbReference type="SUPFAM" id="SSF46565">
    <property type="entry name" value="Chaperone J-domain"/>
    <property type="match status" value="1"/>
</dbReference>
<dbReference type="OMA" id="HHRFRSP"/>
<dbReference type="KEGG" id="loa:LOAG_12166"/>
<dbReference type="RefSeq" id="XP_003147727.1">
    <property type="nucleotide sequence ID" value="XM_003147679.2"/>
</dbReference>
<keyword evidence="5" id="KW-1185">Reference proteome</keyword>
<organism evidence="5 6">
    <name type="scientific">Loa loa</name>
    <name type="common">Eye worm</name>
    <name type="synonym">Filaria loa</name>
    <dbReference type="NCBI Taxonomy" id="7209"/>
    <lineage>
        <taxon>Eukaryota</taxon>
        <taxon>Metazoa</taxon>
        <taxon>Ecdysozoa</taxon>
        <taxon>Nematoda</taxon>
        <taxon>Chromadorea</taxon>
        <taxon>Rhabditida</taxon>
        <taxon>Spirurina</taxon>
        <taxon>Spiruromorpha</taxon>
        <taxon>Filarioidea</taxon>
        <taxon>Onchocercidae</taxon>
        <taxon>Loa</taxon>
    </lineage>
</organism>
<dbReference type="InParanoid" id="A0A1I7VK83"/>
<dbReference type="WBParaSite" id="EN70_3468">
    <property type="protein sequence ID" value="EN70_3468"/>
    <property type="gene ID" value="EN70_3468"/>
</dbReference>
<keyword evidence="1" id="KW-0143">Chaperone</keyword>
<dbReference type="InterPro" id="IPR036869">
    <property type="entry name" value="J_dom_sf"/>
</dbReference>
<evidence type="ECO:0000259" key="3">
    <source>
        <dbReference type="PROSITE" id="PS50076"/>
    </source>
</evidence>
<dbReference type="PROSITE" id="PS50076">
    <property type="entry name" value="DNAJ_2"/>
    <property type="match status" value="1"/>
</dbReference>
<dbReference type="STRING" id="7209.A0A1I7VK83"/>
<protein>
    <submittedName>
        <fullName evidence="4 6">DnaJ domain-containing protein</fullName>
    </submittedName>
</protein>
<reference evidence="6" key="2">
    <citation type="submission" date="2016-11" db="UniProtKB">
        <authorList>
            <consortium name="WormBaseParasite"/>
        </authorList>
    </citation>
    <scope>IDENTIFICATION</scope>
</reference>
<gene>
    <name evidence="4 6" type="ORF">LOAG_12166</name>
</gene>
<dbReference type="Proteomes" id="UP000095285">
    <property type="component" value="Unassembled WGS sequence"/>
</dbReference>
<dbReference type="PROSITE" id="PS00636">
    <property type="entry name" value="DNAJ_1"/>
    <property type="match status" value="1"/>
</dbReference>